<dbReference type="OrthoDB" id="3043328at2759"/>
<dbReference type="AlphaFoldDB" id="A0A067SQW0"/>
<keyword evidence="5" id="KW-1185">Reference proteome</keyword>
<name>A0A067SQW0_GALM3</name>
<feature type="region of interest" description="Disordered" evidence="1">
    <location>
        <begin position="197"/>
        <end position="218"/>
    </location>
</feature>
<evidence type="ECO:0000313" key="4">
    <source>
        <dbReference type="EMBL" id="KDR69173.1"/>
    </source>
</evidence>
<feature type="signal peptide" evidence="2">
    <location>
        <begin position="1"/>
        <end position="22"/>
    </location>
</feature>
<dbReference type="InterPro" id="IPR029476">
    <property type="entry name" value="DNase_NucA_NucB"/>
</dbReference>
<protein>
    <recommendedName>
        <fullName evidence="3">Deoxyribonuclease NucA/NucB domain-containing protein</fullName>
    </recommendedName>
</protein>
<evidence type="ECO:0000259" key="3">
    <source>
        <dbReference type="Pfam" id="PF14040"/>
    </source>
</evidence>
<evidence type="ECO:0000256" key="1">
    <source>
        <dbReference type="SAM" id="MobiDB-lite"/>
    </source>
</evidence>
<dbReference type="Proteomes" id="UP000027222">
    <property type="component" value="Unassembled WGS sequence"/>
</dbReference>
<keyword evidence="2" id="KW-0732">Signal</keyword>
<feature type="compositionally biased region" description="Polar residues" evidence="1">
    <location>
        <begin position="209"/>
        <end position="218"/>
    </location>
</feature>
<evidence type="ECO:0000313" key="5">
    <source>
        <dbReference type="Proteomes" id="UP000027222"/>
    </source>
</evidence>
<reference evidence="5" key="1">
    <citation type="journal article" date="2014" name="Proc. Natl. Acad. Sci. U.S.A.">
        <title>Extensive sampling of basidiomycete genomes demonstrates inadequacy of the white-rot/brown-rot paradigm for wood decay fungi.</title>
        <authorList>
            <person name="Riley R."/>
            <person name="Salamov A.A."/>
            <person name="Brown D.W."/>
            <person name="Nagy L.G."/>
            <person name="Floudas D."/>
            <person name="Held B.W."/>
            <person name="Levasseur A."/>
            <person name="Lombard V."/>
            <person name="Morin E."/>
            <person name="Otillar R."/>
            <person name="Lindquist E.A."/>
            <person name="Sun H."/>
            <person name="LaButti K.M."/>
            <person name="Schmutz J."/>
            <person name="Jabbour D."/>
            <person name="Luo H."/>
            <person name="Baker S.E."/>
            <person name="Pisabarro A.G."/>
            <person name="Walton J.D."/>
            <person name="Blanchette R.A."/>
            <person name="Henrissat B."/>
            <person name="Martin F."/>
            <person name="Cullen D."/>
            <person name="Hibbett D.S."/>
            <person name="Grigoriev I.V."/>
        </authorList>
    </citation>
    <scope>NUCLEOTIDE SEQUENCE [LARGE SCALE GENOMIC DNA]</scope>
    <source>
        <strain evidence="5">CBS 339.88</strain>
    </source>
</reference>
<feature type="domain" description="Deoxyribonuclease NucA/NucB" evidence="3">
    <location>
        <begin position="88"/>
        <end position="162"/>
    </location>
</feature>
<feature type="chain" id="PRO_5001646042" description="Deoxyribonuclease NucA/NucB domain-containing protein" evidence="2">
    <location>
        <begin position="23"/>
        <end position="218"/>
    </location>
</feature>
<organism evidence="4 5">
    <name type="scientific">Galerina marginata (strain CBS 339.88)</name>
    <dbReference type="NCBI Taxonomy" id="685588"/>
    <lineage>
        <taxon>Eukaryota</taxon>
        <taxon>Fungi</taxon>
        <taxon>Dikarya</taxon>
        <taxon>Basidiomycota</taxon>
        <taxon>Agaricomycotina</taxon>
        <taxon>Agaricomycetes</taxon>
        <taxon>Agaricomycetidae</taxon>
        <taxon>Agaricales</taxon>
        <taxon>Agaricineae</taxon>
        <taxon>Strophariaceae</taxon>
        <taxon>Galerina</taxon>
    </lineage>
</organism>
<evidence type="ECO:0000256" key="2">
    <source>
        <dbReference type="SAM" id="SignalP"/>
    </source>
</evidence>
<accession>A0A067SQW0</accession>
<proteinExistence type="predicted"/>
<dbReference type="HOGENOM" id="CLU_1266964_0_0_1"/>
<gene>
    <name evidence="4" type="ORF">GALMADRAFT_215202</name>
</gene>
<dbReference type="EMBL" id="KL142403">
    <property type="protein sequence ID" value="KDR69173.1"/>
    <property type="molecule type" value="Genomic_DNA"/>
</dbReference>
<feature type="region of interest" description="Disordered" evidence="1">
    <location>
        <begin position="105"/>
        <end position="158"/>
    </location>
</feature>
<sequence>MHGISALIYLVSSSLLQMSVQASPALAPNVDRRIDSSETTPEFVNLTRRIAYQYNIDCNVRPNVCENQCYYVFCKSGNWDITVERTPSNRHDSECAGYNRCSHGRKSGPPTGGWAINPNSGWSCDEQPKSSTKEGGAGSATRCMPAGENSGEGSDWSNFINGNTAATKNKSLKDQTSVTVALSNVKTHGFCAGYGGAGKTKCGTPATPPSTNEGPRQR</sequence>
<dbReference type="Pfam" id="PF14040">
    <property type="entry name" value="DNase_NucA_NucB"/>
    <property type="match status" value="1"/>
</dbReference>